<feature type="compositionally biased region" description="Pro residues" evidence="1">
    <location>
        <begin position="44"/>
        <end position="60"/>
    </location>
</feature>
<feature type="compositionally biased region" description="Basic and acidic residues" evidence="1">
    <location>
        <begin position="200"/>
        <end position="210"/>
    </location>
</feature>
<dbReference type="OMA" id="GEMWIYR"/>
<feature type="region of interest" description="Disordered" evidence="1">
    <location>
        <begin position="23"/>
        <end position="162"/>
    </location>
</feature>
<accession>A0A060S7G5</accession>
<comment type="caution">
    <text evidence="3">The sequence shown here is derived from an EMBL/GenBank/DDBJ whole genome shotgun (WGS) entry which is preliminary data.</text>
</comment>
<dbReference type="Pfam" id="PF25459">
    <property type="entry name" value="AIM3_BBC1_C"/>
    <property type="match status" value="1"/>
</dbReference>
<feature type="compositionally biased region" description="Pro residues" evidence="1">
    <location>
        <begin position="126"/>
        <end position="143"/>
    </location>
</feature>
<dbReference type="Proteomes" id="UP000029665">
    <property type="component" value="Unassembled WGS sequence"/>
</dbReference>
<dbReference type="AlphaFoldDB" id="A0A060S7G5"/>
<dbReference type="EMBL" id="CCBP010000081">
    <property type="protein sequence ID" value="CDO70437.1"/>
    <property type="molecule type" value="Genomic_DNA"/>
</dbReference>
<name>A0A060S7G5_PYCCI</name>
<protein>
    <recommendedName>
        <fullName evidence="2">BBC1/AIM3 cysteine proteinase-fold domain-containing protein</fullName>
    </recommendedName>
</protein>
<feature type="domain" description="BBC1/AIM3 cysteine proteinase-fold" evidence="2">
    <location>
        <begin position="338"/>
        <end position="528"/>
    </location>
</feature>
<evidence type="ECO:0000259" key="2">
    <source>
        <dbReference type="Pfam" id="PF25459"/>
    </source>
</evidence>
<evidence type="ECO:0000313" key="4">
    <source>
        <dbReference type="Proteomes" id="UP000029665"/>
    </source>
</evidence>
<dbReference type="HOGENOM" id="CLU_498876_0_0_1"/>
<keyword evidence="4" id="KW-1185">Reference proteome</keyword>
<feature type="compositionally biased region" description="Low complexity" evidence="1">
    <location>
        <begin position="115"/>
        <end position="125"/>
    </location>
</feature>
<dbReference type="InterPro" id="IPR057402">
    <property type="entry name" value="AIM3_BBC1_C"/>
</dbReference>
<feature type="compositionally biased region" description="Polar residues" evidence="1">
    <location>
        <begin position="61"/>
        <end position="70"/>
    </location>
</feature>
<gene>
    <name evidence="3" type="ORF">BN946_scf184999.g78</name>
</gene>
<evidence type="ECO:0000313" key="3">
    <source>
        <dbReference type="EMBL" id="CDO70437.1"/>
    </source>
</evidence>
<feature type="compositionally biased region" description="Low complexity" evidence="1">
    <location>
        <begin position="84"/>
        <end position="98"/>
    </location>
</feature>
<sequence length="546" mass="60279">MASELRNKAAKVKDAGVTKIVNTKDKMVSQPSKNINWHAEIKAKPPPPPKPEYRPPPPPSRTSSTASNQAKPPAPSVPIRRTGSSASSSLATSRSVASEASLVSPSAPPRPPPRSTHSAASHSLSPSPPLPTSIPVPSGPPPPIRRETRPDLLASSSKIQHSAADVDRIDWANLSPADKRAFFSWLDEFFSRHLGIPVGPHERAQTKDASRGQAPPPRISAASRPTVPSHPPTSDGSITSYPPHPEHGSSAEDLARYFLPTTFWDSPWYTEENVLPPPLRGNQHLTWTGSWWSDGRTKTLSVATLFADLSMCWYTVSFPQNYTPNTSHDPNDPRTIQRHAAYLPRPSSWDRERLVAAHQTYGETIASFAESFEGTGRHCARGECWDLADEAIKSFEQYDWVPKPVPSISRTHGHLIYEGRAADKGRTQVGRWRGGDDRVRRGDIVEWRKARVSKGPYAWSTLGDPEHTAVVVADMVPRTAVADGLSVPPRELGTLEVVEQSVRSPPKRERYDLSQLEEGEVWVYRPSRHGGGDPWLSWLVFSLRRT</sequence>
<reference evidence="3" key="1">
    <citation type="submission" date="2014-01" db="EMBL/GenBank/DDBJ databases">
        <title>The genome of the white-rot fungus Pycnoporus cinnabarinus: a basidiomycete model with a versatile arsenal for lignocellulosic biomass breakdown.</title>
        <authorList>
            <person name="Levasseur A."/>
            <person name="Lomascolo A."/>
            <person name="Ruiz-Duenas F.J."/>
            <person name="Uzan E."/>
            <person name="Piumi F."/>
            <person name="Kues U."/>
            <person name="Ram A.F.J."/>
            <person name="Murat C."/>
            <person name="Haon M."/>
            <person name="Benoit I."/>
            <person name="Arfi Y."/>
            <person name="Chevret D."/>
            <person name="Drula E."/>
            <person name="Kwon M.J."/>
            <person name="Gouret P."/>
            <person name="Lesage-Meessen L."/>
            <person name="Lombard V."/>
            <person name="Mariette J."/>
            <person name="Noirot C."/>
            <person name="Park J."/>
            <person name="Patyshakuliyeva A."/>
            <person name="Wieneger R.A.B."/>
            <person name="Wosten H.A.B."/>
            <person name="Martin F."/>
            <person name="Coutinho P.M."/>
            <person name="de Vries R."/>
            <person name="Martinez A.T."/>
            <person name="Klopp C."/>
            <person name="Pontarotti P."/>
            <person name="Henrissat B."/>
            <person name="Record E."/>
        </authorList>
    </citation>
    <scope>NUCLEOTIDE SEQUENCE [LARGE SCALE GENOMIC DNA]</scope>
    <source>
        <strain evidence="3">BRFM137</strain>
    </source>
</reference>
<dbReference type="OrthoDB" id="3357271at2759"/>
<evidence type="ECO:0000256" key="1">
    <source>
        <dbReference type="SAM" id="MobiDB-lite"/>
    </source>
</evidence>
<dbReference type="STRING" id="5643.A0A060S7G5"/>
<proteinExistence type="predicted"/>
<organism evidence="3 4">
    <name type="scientific">Pycnoporus cinnabarinus</name>
    <name type="common">Cinnabar-red polypore</name>
    <name type="synonym">Trametes cinnabarina</name>
    <dbReference type="NCBI Taxonomy" id="5643"/>
    <lineage>
        <taxon>Eukaryota</taxon>
        <taxon>Fungi</taxon>
        <taxon>Dikarya</taxon>
        <taxon>Basidiomycota</taxon>
        <taxon>Agaricomycotina</taxon>
        <taxon>Agaricomycetes</taxon>
        <taxon>Polyporales</taxon>
        <taxon>Polyporaceae</taxon>
        <taxon>Trametes</taxon>
    </lineage>
</organism>
<feature type="region of interest" description="Disordered" evidence="1">
    <location>
        <begin position="198"/>
        <end position="249"/>
    </location>
</feature>